<name>A0AAW0SRB8_SCYPA</name>
<feature type="compositionally biased region" description="Polar residues" evidence="1">
    <location>
        <begin position="447"/>
        <end position="458"/>
    </location>
</feature>
<sequence>MPGSKMSPSLQQVFLALISWCVWKKSFIEGRDLPFLAEEYLGRLDACRCVPITHPCSDEFVAIPFLTVYSQPLKVCAQGTRLCCQETASPKTTTFKTAENLNYLLVKVPPGVHRGHLHHLPGYLSGLSRRLAPTQKDEEAGDGDGGDGNVTQQEVGDGTERDAGGSLLERTEGAITTENINIASSFIPGDVTVTEWNETEWTKRDELYTKGMEKSTLNPDASTITYAPELNTRGGMNVLTWIYSLSEPPSVSIECLTGVCHENSSPSTVDVDAAVNVSVGVKDTKTPKQTETVFPTDNITLDPVTQGRTNASSPTQDQTPTPSHKLKQVITLSRTESMFPSENITTQHPGTQDQSTVTSSPTQDQRTESYKQGQEITPRHNESMSLSENVTTDLLAAQDQTITSTQEQTTVLPHMQEADMRSNASILIARVNEPVPFSGNGTTMEMDNPASTSPSQAHSPITTPKPDTTTTTASTTTVSTSTRRPPTTTTTTASPGLWEWLFG</sequence>
<evidence type="ECO:0000313" key="2">
    <source>
        <dbReference type="EMBL" id="KAK8377945.1"/>
    </source>
</evidence>
<organism evidence="2 3">
    <name type="scientific">Scylla paramamosain</name>
    <name type="common">Mud crab</name>
    <dbReference type="NCBI Taxonomy" id="85552"/>
    <lineage>
        <taxon>Eukaryota</taxon>
        <taxon>Metazoa</taxon>
        <taxon>Ecdysozoa</taxon>
        <taxon>Arthropoda</taxon>
        <taxon>Crustacea</taxon>
        <taxon>Multicrustacea</taxon>
        <taxon>Malacostraca</taxon>
        <taxon>Eumalacostraca</taxon>
        <taxon>Eucarida</taxon>
        <taxon>Decapoda</taxon>
        <taxon>Pleocyemata</taxon>
        <taxon>Brachyura</taxon>
        <taxon>Eubrachyura</taxon>
        <taxon>Portunoidea</taxon>
        <taxon>Portunidae</taxon>
        <taxon>Portuninae</taxon>
        <taxon>Scylla</taxon>
    </lineage>
</organism>
<protein>
    <submittedName>
        <fullName evidence="2">Uncharacterized protein</fullName>
    </submittedName>
</protein>
<feature type="region of interest" description="Disordered" evidence="1">
    <location>
        <begin position="447"/>
        <end position="503"/>
    </location>
</feature>
<accession>A0AAW0SRB8</accession>
<feature type="compositionally biased region" description="Polar residues" evidence="1">
    <location>
        <begin position="341"/>
        <end position="375"/>
    </location>
</feature>
<reference evidence="2 3" key="1">
    <citation type="submission" date="2023-03" db="EMBL/GenBank/DDBJ databases">
        <title>High-quality genome of Scylla paramamosain provides insights in environmental adaptation.</title>
        <authorList>
            <person name="Zhang L."/>
        </authorList>
    </citation>
    <scope>NUCLEOTIDE SEQUENCE [LARGE SCALE GENOMIC DNA]</scope>
    <source>
        <strain evidence="2">LZ_2023a</strain>
        <tissue evidence="2">Muscle</tissue>
    </source>
</reference>
<proteinExistence type="predicted"/>
<evidence type="ECO:0000256" key="1">
    <source>
        <dbReference type="SAM" id="MobiDB-lite"/>
    </source>
</evidence>
<dbReference type="EMBL" id="JARAKH010000047">
    <property type="protein sequence ID" value="KAK8377945.1"/>
    <property type="molecule type" value="Genomic_DNA"/>
</dbReference>
<feature type="region of interest" description="Disordered" evidence="1">
    <location>
        <begin position="341"/>
        <end position="385"/>
    </location>
</feature>
<feature type="region of interest" description="Disordered" evidence="1">
    <location>
        <begin position="133"/>
        <end position="166"/>
    </location>
</feature>
<feature type="compositionally biased region" description="Polar residues" evidence="1">
    <location>
        <begin position="306"/>
        <end position="322"/>
    </location>
</feature>
<comment type="caution">
    <text evidence="2">The sequence shown here is derived from an EMBL/GenBank/DDBJ whole genome shotgun (WGS) entry which is preliminary data.</text>
</comment>
<dbReference type="AlphaFoldDB" id="A0AAW0SRB8"/>
<feature type="region of interest" description="Disordered" evidence="1">
    <location>
        <begin position="298"/>
        <end position="327"/>
    </location>
</feature>
<gene>
    <name evidence="2" type="ORF">O3P69_014111</name>
</gene>
<evidence type="ECO:0000313" key="3">
    <source>
        <dbReference type="Proteomes" id="UP001487740"/>
    </source>
</evidence>
<feature type="compositionally biased region" description="Low complexity" evidence="1">
    <location>
        <begin position="459"/>
        <end position="495"/>
    </location>
</feature>
<keyword evidence="3" id="KW-1185">Reference proteome</keyword>
<dbReference type="Proteomes" id="UP001487740">
    <property type="component" value="Unassembled WGS sequence"/>
</dbReference>